<evidence type="ECO:0000313" key="3">
    <source>
        <dbReference type="Proteomes" id="UP000727407"/>
    </source>
</evidence>
<organism evidence="2 3">
    <name type="scientific">Clarias magur</name>
    <name type="common">Asian catfish</name>
    <name type="synonym">Macropteronotus magur</name>
    <dbReference type="NCBI Taxonomy" id="1594786"/>
    <lineage>
        <taxon>Eukaryota</taxon>
        <taxon>Metazoa</taxon>
        <taxon>Chordata</taxon>
        <taxon>Craniata</taxon>
        <taxon>Vertebrata</taxon>
        <taxon>Euteleostomi</taxon>
        <taxon>Actinopterygii</taxon>
        <taxon>Neopterygii</taxon>
        <taxon>Teleostei</taxon>
        <taxon>Ostariophysi</taxon>
        <taxon>Siluriformes</taxon>
        <taxon>Clariidae</taxon>
        <taxon>Clarias</taxon>
    </lineage>
</organism>
<feature type="region of interest" description="Disordered" evidence="1">
    <location>
        <begin position="1"/>
        <end position="21"/>
    </location>
</feature>
<dbReference type="Proteomes" id="UP000727407">
    <property type="component" value="Unassembled WGS sequence"/>
</dbReference>
<dbReference type="EMBL" id="QNUK01000529">
    <property type="protein sequence ID" value="KAF5892063.1"/>
    <property type="molecule type" value="Genomic_DNA"/>
</dbReference>
<name>A0A8J4TK43_CLAMG</name>
<reference evidence="2" key="1">
    <citation type="submission" date="2020-07" db="EMBL/GenBank/DDBJ databases">
        <title>Clarias magur genome sequencing, assembly and annotation.</title>
        <authorList>
            <person name="Kushwaha B."/>
            <person name="Kumar R."/>
            <person name="Das P."/>
            <person name="Joshi C.G."/>
            <person name="Kumar D."/>
            <person name="Nagpure N.S."/>
            <person name="Pandey M."/>
            <person name="Agarwal S."/>
            <person name="Srivastava S."/>
            <person name="Singh M."/>
            <person name="Sahoo L."/>
            <person name="Jayasankar P."/>
            <person name="Meher P.K."/>
            <person name="Koringa P.G."/>
            <person name="Iquebal M.A."/>
            <person name="Das S.P."/>
            <person name="Bit A."/>
            <person name="Patnaik S."/>
            <person name="Patel N."/>
            <person name="Shah T.M."/>
            <person name="Hinsu A."/>
            <person name="Jena J.K."/>
        </authorList>
    </citation>
    <scope>NUCLEOTIDE SEQUENCE</scope>
    <source>
        <strain evidence="2">CIFAMagur01</strain>
        <tissue evidence="2">Testis</tissue>
    </source>
</reference>
<protein>
    <submittedName>
        <fullName evidence="2">Uncharacterized protein</fullName>
    </submittedName>
</protein>
<sequence length="55" mass="5844">MEEKPKTPSQATPRTCSGGYGAAGQVERVSTMALMQRPQMVVLKSPCSSFTALVV</sequence>
<evidence type="ECO:0000313" key="2">
    <source>
        <dbReference type="EMBL" id="KAF5892063.1"/>
    </source>
</evidence>
<comment type="caution">
    <text evidence="2">The sequence shown here is derived from an EMBL/GenBank/DDBJ whole genome shotgun (WGS) entry which is preliminary data.</text>
</comment>
<gene>
    <name evidence="2" type="ORF">DAT39_018223</name>
</gene>
<accession>A0A8J4TK43</accession>
<dbReference type="AlphaFoldDB" id="A0A8J4TK43"/>
<evidence type="ECO:0000256" key="1">
    <source>
        <dbReference type="SAM" id="MobiDB-lite"/>
    </source>
</evidence>
<keyword evidence="3" id="KW-1185">Reference proteome</keyword>
<proteinExistence type="predicted"/>